<feature type="region of interest" description="Disordered" evidence="1">
    <location>
        <begin position="1"/>
        <end position="194"/>
    </location>
</feature>
<comment type="caution">
    <text evidence="3">The sequence shown here is derived from an EMBL/GenBank/DDBJ whole genome shotgun (WGS) entry which is preliminary data.</text>
</comment>
<keyword evidence="2" id="KW-0812">Transmembrane</keyword>
<dbReference type="RefSeq" id="WP_132707572.1">
    <property type="nucleotide sequence ID" value="NZ_JACIGF010000002.1"/>
</dbReference>
<dbReference type="AlphaFoldDB" id="A0A4R2PQ48"/>
<dbReference type="Pfam" id="PF14333">
    <property type="entry name" value="DUF4389"/>
    <property type="match status" value="1"/>
</dbReference>
<reference evidence="3 4" key="1">
    <citation type="submission" date="2019-03" db="EMBL/GenBank/DDBJ databases">
        <title>Genomic Encyclopedia of Type Strains, Phase IV (KMG-IV): sequencing the most valuable type-strain genomes for metagenomic binning, comparative biology and taxonomic classification.</title>
        <authorList>
            <person name="Goeker M."/>
        </authorList>
    </citation>
    <scope>NUCLEOTIDE SEQUENCE [LARGE SCALE GENOMIC DNA]</scope>
    <source>
        <strain evidence="3 4">DSM 2132</strain>
    </source>
</reference>
<dbReference type="InParanoid" id="A0A4R2PQ48"/>
<evidence type="ECO:0000313" key="3">
    <source>
        <dbReference type="EMBL" id="TCP37919.1"/>
    </source>
</evidence>
<dbReference type="InterPro" id="IPR025498">
    <property type="entry name" value="DUF4389"/>
</dbReference>
<gene>
    <name evidence="3" type="ORF">EV659_102328</name>
</gene>
<accession>A0A4R2PQ48</accession>
<evidence type="ECO:0000256" key="1">
    <source>
        <dbReference type="SAM" id="MobiDB-lite"/>
    </source>
</evidence>
<dbReference type="Proteomes" id="UP000295399">
    <property type="component" value="Unassembled WGS sequence"/>
</dbReference>
<keyword evidence="2" id="KW-1133">Transmembrane helix</keyword>
<feature type="transmembrane region" description="Helical" evidence="2">
    <location>
        <begin position="207"/>
        <end position="234"/>
    </location>
</feature>
<protein>
    <submittedName>
        <fullName evidence="3">Uncharacterized protein DUF4389</fullName>
    </submittedName>
</protein>
<feature type="compositionally biased region" description="Low complexity" evidence="1">
    <location>
        <begin position="53"/>
        <end position="64"/>
    </location>
</feature>
<sequence>MAEDKDNKPTGADGATTAKSAQDARKDGKKTQTAGTPPPAAEATAQKTDDNAKPAAPAKGTAADKTTEAAPSSQSAKSGATTKTSGSDKPAQPTSAPQASAAEPAKGTPAAGGTAAKASADSAKKGPTERPKGETTAAAAPIGDTDTTAQAAEPAKGMAAKSDDAPKPSAGSAKTTGTADSPSSAAPTAAAGAPAPEGRAKELLLRALLTALAVLLTYIAWLGATAIAILQFILTALRGSPLDDLKKAGRWLRGYGNRLYRYLSFEAEHFPLPGEDEY</sequence>
<feature type="compositionally biased region" description="Low complexity" evidence="1">
    <location>
        <begin position="175"/>
        <end position="194"/>
    </location>
</feature>
<feature type="compositionally biased region" description="Polar residues" evidence="1">
    <location>
        <begin position="69"/>
        <end position="87"/>
    </location>
</feature>
<feature type="compositionally biased region" description="Low complexity" evidence="1">
    <location>
        <begin position="31"/>
        <end position="46"/>
    </location>
</feature>
<evidence type="ECO:0000313" key="4">
    <source>
        <dbReference type="Proteomes" id="UP000295399"/>
    </source>
</evidence>
<evidence type="ECO:0000256" key="2">
    <source>
        <dbReference type="SAM" id="Phobius"/>
    </source>
</evidence>
<name>A0A4R2PQ48_RHOSA</name>
<keyword evidence="2" id="KW-0472">Membrane</keyword>
<organism evidence="3 4">
    <name type="scientific">Rhodothalassium salexigens DSM 2132</name>
    <dbReference type="NCBI Taxonomy" id="1188247"/>
    <lineage>
        <taxon>Bacteria</taxon>
        <taxon>Pseudomonadati</taxon>
        <taxon>Pseudomonadota</taxon>
        <taxon>Alphaproteobacteria</taxon>
        <taxon>Rhodothalassiales</taxon>
        <taxon>Rhodothalassiaceae</taxon>
        <taxon>Rhodothalassium</taxon>
    </lineage>
</organism>
<proteinExistence type="predicted"/>
<feature type="compositionally biased region" description="Basic and acidic residues" evidence="1">
    <location>
        <begin position="122"/>
        <end position="133"/>
    </location>
</feature>
<dbReference type="EMBL" id="SLXO01000002">
    <property type="protein sequence ID" value="TCP37919.1"/>
    <property type="molecule type" value="Genomic_DNA"/>
</dbReference>
<feature type="compositionally biased region" description="Low complexity" evidence="1">
    <location>
        <begin position="90"/>
        <end position="121"/>
    </location>
</feature>
<keyword evidence="4" id="KW-1185">Reference proteome</keyword>